<evidence type="ECO:0000256" key="3">
    <source>
        <dbReference type="ARBA" id="ARBA00009993"/>
    </source>
</evidence>
<dbReference type="STRING" id="57577.A0A2K3P780"/>
<dbReference type="Pfam" id="PF01466">
    <property type="entry name" value="Skp1"/>
    <property type="match status" value="1"/>
</dbReference>
<dbReference type="InterPro" id="IPR001232">
    <property type="entry name" value="SKP1-like"/>
</dbReference>
<gene>
    <name evidence="8" type="ORF">L195_g007746</name>
</gene>
<evidence type="ECO:0000259" key="5">
    <source>
        <dbReference type="Pfam" id="PF00888"/>
    </source>
</evidence>
<evidence type="ECO:0000313" key="8">
    <source>
        <dbReference type="EMBL" id="PNY11146.1"/>
    </source>
</evidence>
<dbReference type="SMART" id="SM00512">
    <property type="entry name" value="Skp1"/>
    <property type="match status" value="2"/>
</dbReference>
<dbReference type="Gene3D" id="3.30.710.10">
    <property type="entry name" value="Potassium Channel Kv1.1, Chain A"/>
    <property type="match status" value="2"/>
</dbReference>
<dbReference type="Pfam" id="PF03931">
    <property type="entry name" value="Skp1_POZ"/>
    <property type="match status" value="2"/>
</dbReference>
<dbReference type="InterPro" id="IPR016897">
    <property type="entry name" value="SKP1"/>
</dbReference>
<dbReference type="SUPFAM" id="SSF54695">
    <property type="entry name" value="POZ domain"/>
    <property type="match status" value="1"/>
</dbReference>
<dbReference type="EMBL" id="ASHM01004337">
    <property type="protein sequence ID" value="PNY11146.1"/>
    <property type="molecule type" value="Genomic_DNA"/>
</dbReference>
<dbReference type="CDD" id="cd18322">
    <property type="entry name" value="BTB_POZ_SKP1"/>
    <property type="match status" value="1"/>
</dbReference>
<name>A0A2K3P780_TRIPR</name>
<evidence type="ECO:0000256" key="4">
    <source>
        <dbReference type="ARBA" id="ARBA00022786"/>
    </source>
</evidence>
<dbReference type="InterPro" id="IPR036296">
    <property type="entry name" value="SKP1-like_dim_sf"/>
</dbReference>
<sequence length="395" mass="44884">MIKEKAPFYYDEASNWIASSTFMDNTPKDAIETNSAGDIGSISLSLVNSEILTKVIEYCKKHSSTQMSGVDLMDWDAKFIEVDRVTLFDLIRSANYLNIMRSATIGLEEGWDTMQNAIKNILEGLPEPQFTPDDYMTLYTYYISRRGLPSLEEISYLSFYHLVYDELNRQVMDAILAMIDREHAGEPIDQTLVNNALTFYSELAESTRKNDPKHFAETMIKEKASFYYDEASSLLESSTFMDKPPKVEKMHNSPTVTSKKINLISSNGDVFEVDYDVALMSKTVKDAIETIPTDEINSISLSLVRSEILTKVIEYCKKHNSAQMSDVDLMDWDVEFANVHYTTLFDLVLSANYMNINSLLDLVCGKIADMIKGKTPCEIAKLFDIKDVSTYEEDN</sequence>
<dbReference type="Proteomes" id="UP000236291">
    <property type="component" value="Unassembled WGS sequence"/>
</dbReference>
<accession>A0A2K3P780</accession>
<evidence type="ECO:0000313" key="9">
    <source>
        <dbReference type="Proteomes" id="UP000236291"/>
    </source>
</evidence>
<dbReference type="InterPro" id="IPR016072">
    <property type="entry name" value="Skp1_comp_dimer"/>
</dbReference>
<keyword evidence="4" id="KW-0833">Ubl conjugation pathway</keyword>
<dbReference type="GO" id="GO:0009867">
    <property type="term" value="P:jasmonic acid mediated signaling pathway"/>
    <property type="evidence" value="ECO:0007669"/>
    <property type="project" value="UniProtKB-ARBA"/>
</dbReference>
<evidence type="ECO:0000256" key="1">
    <source>
        <dbReference type="ARBA" id="ARBA00004906"/>
    </source>
</evidence>
<dbReference type="InterPro" id="IPR011333">
    <property type="entry name" value="SKP1/BTB/POZ_sf"/>
</dbReference>
<reference evidence="8 9" key="2">
    <citation type="journal article" date="2017" name="Front. Plant Sci.">
        <title>Gene Classification and Mining of Molecular Markers Useful in Red Clover (Trifolium pratense) Breeding.</title>
        <authorList>
            <person name="Istvanek J."/>
            <person name="Dluhosova J."/>
            <person name="Dluhos P."/>
            <person name="Patkova L."/>
            <person name="Nedelnik J."/>
            <person name="Repkova J."/>
        </authorList>
    </citation>
    <scope>NUCLEOTIDE SEQUENCE [LARGE SCALE GENOMIC DNA]</scope>
    <source>
        <strain evidence="9">cv. Tatra</strain>
        <tissue evidence="8">Young leaves</tissue>
    </source>
</reference>
<comment type="similarity">
    <text evidence="3">Belongs to the SKP1 family.</text>
</comment>
<dbReference type="ExpressionAtlas" id="A0A2K3P780">
    <property type="expression patterns" value="baseline"/>
</dbReference>
<comment type="similarity">
    <text evidence="2">Belongs to the cullin family.</text>
</comment>
<protein>
    <submittedName>
        <fullName evidence="8">SKP1-like protein</fullName>
    </submittedName>
</protein>
<feature type="domain" description="SKP1 component POZ" evidence="7">
    <location>
        <begin position="259"/>
        <end position="320"/>
    </location>
</feature>
<feature type="domain" description="Cullin N-terminal" evidence="5">
    <location>
        <begin position="127"/>
        <end position="248"/>
    </location>
</feature>
<comment type="caution">
    <text evidence="8">The sequence shown here is derived from an EMBL/GenBank/DDBJ whole genome shotgun (WGS) entry which is preliminary data.</text>
</comment>
<comment type="pathway">
    <text evidence="1">Protein modification; protein ubiquitination.</text>
</comment>
<dbReference type="SUPFAM" id="SSF74788">
    <property type="entry name" value="Cullin repeat-like"/>
    <property type="match status" value="1"/>
</dbReference>
<reference evidence="8 9" key="1">
    <citation type="journal article" date="2014" name="Am. J. Bot.">
        <title>Genome assembly and annotation for red clover (Trifolium pratense; Fabaceae).</title>
        <authorList>
            <person name="Istvanek J."/>
            <person name="Jaros M."/>
            <person name="Krenek A."/>
            <person name="Repkova J."/>
        </authorList>
    </citation>
    <scope>NUCLEOTIDE SEQUENCE [LARGE SCALE GENOMIC DNA]</scope>
    <source>
        <strain evidence="9">cv. Tatra</strain>
        <tissue evidence="8">Young leaves</tissue>
    </source>
</reference>
<dbReference type="InterPro" id="IPR016159">
    <property type="entry name" value="Cullin_repeat-like_dom_sf"/>
</dbReference>
<feature type="domain" description="SKP1 component dimerisation" evidence="6">
    <location>
        <begin position="358"/>
        <end position="393"/>
    </location>
</feature>
<dbReference type="Gene3D" id="1.20.1310.10">
    <property type="entry name" value="Cullin Repeats"/>
    <property type="match status" value="1"/>
</dbReference>
<dbReference type="GO" id="GO:0031625">
    <property type="term" value="F:ubiquitin protein ligase binding"/>
    <property type="evidence" value="ECO:0007669"/>
    <property type="project" value="InterPro"/>
</dbReference>
<organism evidence="8 9">
    <name type="scientific">Trifolium pratense</name>
    <name type="common">Red clover</name>
    <dbReference type="NCBI Taxonomy" id="57577"/>
    <lineage>
        <taxon>Eukaryota</taxon>
        <taxon>Viridiplantae</taxon>
        <taxon>Streptophyta</taxon>
        <taxon>Embryophyta</taxon>
        <taxon>Tracheophyta</taxon>
        <taxon>Spermatophyta</taxon>
        <taxon>Magnoliopsida</taxon>
        <taxon>eudicotyledons</taxon>
        <taxon>Gunneridae</taxon>
        <taxon>Pentapetalae</taxon>
        <taxon>rosids</taxon>
        <taxon>fabids</taxon>
        <taxon>Fabales</taxon>
        <taxon>Fabaceae</taxon>
        <taxon>Papilionoideae</taxon>
        <taxon>50 kb inversion clade</taxon>
        <taxon>NPAAA clade</taxon>
        <taxon>Hologalegina</taxon>
        <taxon>IRL clade</taxon>
        <taxon>Trifolieae</taxon>
        <taxon>Trifolium</taxon>
    </lineage>
</organism>
<dbReference type="InterPro" id="IPR016073">
    <property type="entry name" value="Skp1_comp_POZ"/>
</dbReference>
<dbReference type="GO" id="GO:0006511">
    <property type="term" value="P:ubiquitin-dependent protein catabolic process"/>
    <property type="evidence" value="ECO:0007669"/>
    <property type="project" value="InterPro"/>
</dbReference>
<dbReference type="PANTHER" id="PTHR11165">
    <property type="entry name" value="SKP1"/>
    <property type="match status" value="1"/>
</dbReference>
<evidence type="ECO:0000256" key="2">
    <source>
        <dbReference type="ARBA" id="ARBA00006019"/>
    </source>
</evidence>
<dbReference type="SUPFAM" id="SSF81382">
    <property type="entry name" value="Skp1 dimerisation domain-like"/>
    <property type="match status" value="2"/>
</dbReference>
<dbReference type="InterPro" id="IPR001373">
    <property type="entry name" value="Cullin_N"/>
</dbReference>
<dbReference type="Pfam" id="PF00888">
    <property type="entry name" value="Cullin"/>
    <property type="match status" value="1"/>
</dbReference>
<dbReference type="FunFam" id="3.30.710.10:FF:000124">
    <property type="entry name" value="Protein CBG09126"/>
    <property type="match status" value="1"/>
</dbReference>
<dbReference type="AlphaFoldDB" id="A0A2K3P780"/>
<feature type="domain" description="SKP1 component POZ" evidence="7">
    <location>
        <begin position="34"/>
        <end position="63"/>
    </location>
</feature>
<evidence type="ECO:0000259" key="6">
    <source>
        <dbReference type="Pfam" id="PF01466"/>
    </source>
</evidence>
<evidence type="ECO:0000259" key="7">
    <source>
        <dbReference type="Pfam" id="PF03931"/>
    </source>
</evidence>
<proteinExistence type="inferred from homology"/>